<keyword evidence="3" id="KW-1185">Reference proteome</keyword>
<dbReference type="InterPro" id="IPR037401">
    <property type="entry name" value="SnoaL-like"/>
</dbReference>
<comment type="caution">
    <text evidence="2">The sequence shown here is derived from an EMBL/GenBank/DDBJ whole genome shotgun (WGS) entry which is preliminary data.</text>
</comment>
<feature type="domain" description="SnoaL-like" evidence="1">
    <location>
        <begin position="15"/>
        <end position="136"/>
    </location>
</feature>
<sequence>MTTSPSFVGFTSGAAARHEVANLLHTYVGIADARDVGAGVALLGDARVVFPAGGFDRREDASAFLAGLWGSVVGHRHDVHNLVVEPAVGPDGQPEPGRWRAHATYTRWMIDGAPRLHTLGEYDLVVAEDPWRIEELVVTRTWTE</sequence>
<dbReference type="Proteomes" id="UP001139485">
    <property type="component" value="Unassembled WGS sequence"/>
</dbReference>
<organism evidence="2 3">
    <name type="scientific">Nocardioides bruguierae</name>
    <dbReference type="NCBI Taxonomy" id="2945102"/>
    <lineage>
        <taxon>Bacteria</taxon>
        <taxon>Bacillati</taxon>
        <taxon>Actinomycetota</taxon>
        <taxon>Actinomycetes</taxon>
        <taxon>Propionibacteriales</taxon>
        <taxon>Nocardioidaceae</taxon>
        <taxon>Nocardioides</taxon>
    </lineage>
</organism>
<evidence type="ECO:0000313" key="2">
    <source>
        <dbReference type="EMBL" id="MCM0621418.1"/>
    </source>
</evidence>
<reference evidence="2" key="1">
    <citation type="submission" date="2022-05" db="EMBL/GenBank/DDBJ databases">
        <authorList>
            <person name="Tuo L."/>
        </authorList>
    </citation>
    <scope>NUCLEOTIDE SEQUENCE</scope>
    <source>
        <strain evidence="2">BSK12Z-4</strain>
    </source>
</reference>
<dbReference type="RefSeq" id="WP_250827847.1">
    <property type="nucleotide sequence ID" value="NZ_JAMOIL010000017.1"/>
</dbReference>
<evidence type="ECO:0000313" key="3">
    <source>
        <dbReference type="Proteomes" id="UP001139485"/>
    </source>
</evidence>
<dbReference type="Gene3D" id="3.10.450.50">
    <property type="match status" value="1"/>
</dbReference>
<dbReference type="InterPro" id="IPR032710">
    <property type="entry name" value="NTF2-like_dom_sf"/>
</dbReference>
<dbReference type="EMBL" id="JAMOIL010000017">
    <property type="protein sequence ID" value="MCM0621418.1"/>
    <property type="molecule type" value="Genomic_DNA"/>
</dbReference>
<protein>
    <submittedName>
        <fullName evidence="2">Nuclear transport factor 2 family protein</fullName>
    </submittedName>
</protein>
<gene>
    <name evidence="2" type="ORF">M8330_14075</name>
</gene>
<dbReference type="AlphaFoldDB" id="A0A9X2D8Q6"/>
<proteinExistence type="predicted"/>
<accession>A0A9X2D8Q6</accession>
<dbReference type="Pfam" id="PF13577">
    <property type="entry name" value="SnoaL_4"/>
    <property type="match status" value="1"/>
</dbReference>
<dbReference type="SUPFAM" id="SSF54427">
    <property type="entry name" value="NTF2-like"/>
    <property type="match status" value="1"/>
</dbReference>
<name>A0A9X2D8Q6_9ACTN</name>
<evidence type="ECO:0000259" key="1">
    <source>
        <dbReference type="Pfam" id="PF13577"/>
    </source>
</evidence>